<dbReference type="GO" id="GO:0000981">
    <property type="term" value="F:DNA-binding transcription factor activity, RNA polymerase II-specific"/>
    <property type="evidence" value="ECO:0007669"/>
    <property type="project" value="TreeGrafter"/>
</dbReference>
<comment type="subcellular location">
    <subcellularLocation>
        <location evidence="1">Nucleus</location>
    </subcellularLocation>
</comment>
<evidence type="ECO:0000256" key="3">
    <source>
        <dbReference type="ARBA" id="ARBA00022737"/>
    </source>
</evidence>
<dbReference type="PANTHER" id="PTHR24388:SF54">
    <property type="entry name" value="PROTEIN ESCARGOT"/>
    <property type="match status" value="1"/>
</dbReference>
<dbReference type="GO" id="GO:0000978">
    <property type="term" value="F:RNA polymerase II cis-regulatory region sequence-specific DNA binding"/>
    <property type="evidence" value="ECO:0007669"/>
    <property type="project" value="TreeGrafter"/>
</dbReference>
<name>A0A7L4B0H8_9CHAR</name>
<sequence>FTSLRTSNLNHHVKTHSDDKLYVCHLCLKAFRTITLLHNHVNAHITQCILTGTRPYKCSDCDMAFVTGGELLRHRRYKHTLEKPFQCSVCKYSSVEAGKMKRHICSRTGERPYACDLCSYASKDACKLKRHVITRSGEKPYKCYVCQAKLSQSGTMKIHMLQKHGENVPKYQCAHCGAFIARKTDLG</sequence>
<dbReference type="FunFam" id="3.30.160.60:FF:000448">
    <property type="entry name" value="RE1-silencing transcription factor A"/>
    <property type="match status" value="1"/>
</dbReference>
<dbReference type="Proteomes" id="UP000556165">
    <property type="component" value="Unassembled WGS sequence"/>
</dbReference>
<dbReference type="EMBL" id="VZZW01000390">
    <property type="protein sequence ID" value="NXW30884.1"/>
    <property type="molecule type" value="Genomic_DNA"/>
</dbReference>
<keyword evidence="4 7" id="KW-0863">Zinc-finger</keyword>
<reference evidence="9 10" key="1">
    <citation type="submission" date="2019-09" db="EMBL/GenBank/DDBJ databases">
        <title>Bird 10,000 Genomes (B10K) Project - Family phase.</title>
        <authorList>
            <person name="Zhang G."/>
        </authorList>
    </citation>
    <scope>NUCLEOTIDE SEQUENCE [LARGE SCALE GENOMIC DNA]</scope>
    <source>
        <strain evidence="9">B10K-DU-009-16</strain>
        <tissue evidence="9">Muscle</tissue>
    </source>
</reference>
<evidence type="ECO:0000259" key="8">
    <source>
        <dbReference type="PROSITE" id="PS50157"/>
    </source>
</evidence>
<comment type="caution">
    <text evidence="9">The sequence shown here is derived from an EMBL/GenBank/DDBJ whole genome shotgun (WGS) entry which is preliminary data.</text>
</comment>
<keyword evidence="10" id="KW-1185">Reference proteome</keyword>
<evidence type="ECO:0000256" key="5">
    <source>
        <dbReference type="ARBA" id="ARBA00022833"/>
    </source>
</evidence>
<dbReference type="GO" id="GO:0005634">
    <property type="term" value="C:nucleus"/>
    <property type="evidence" value="ECO:0007669"/>
    <property type="project" value="UniProtKB-SubCell"/>
</dbReference>
<keyword evidence="6" id="KW-0539">Nucleus</keyword>
<dbReference type="PROSITE" id="PS00028">
    <property type="entry name" value="ZINC_FINGER_C2H2_1"/>
    <property type="match status" value="3"/>
</dbReference>
<dbReference type="FunFam" id="3.30.160.60:FF:000802">
    <property type="entry name" value="CCCTC-binding factor like"/>
    <property type="match status" value="1"/>
</dbReference>
<feature type="non-terminal residue" evidence="9">
    <location>
        <position position="187"/>
    </location>
</feature>
<dbReference type="GO" id="GO:0008270">
    <property type="term" value="F:zinc ion binding"/>
    <property type="evidence" value="ECO:0007669"/>
    <property type="project" value="UniProtKB-KW"/>
</dbReference>
<feature type="domain" description="C2H2-type" evidence="8">
    <location>
        <begin position="22"/>
        <end position="55"/>
    </location>
</feature>
<evidence type="ECO:0000256" key="4">
    <source>
        <dbReference type="ARBA" id="ARBA00022771"/>
    </source>
</evidence>
<feature type="domain" description="C2H2-type" evidence="8">
    <location>
        <begin position="113"/>
        <end position="140"/>
    </location>
</feature>
<evidence type="ECO:0000256" key="2">
    <source>
        <dbReference type="ARBA" id="ARBA00022723"/>
    </source>
</evidence>
<accession>A0A7L4B0H8</accession>
<dbReference type="Gene3D" id="3.30.160.60">
    <property type="entry name" value="Classic Zinc Finger"/>
    <property type="match status" value="5"/>
</dbReference>
<evidence type="ECO:0000313" key="9">
    <source>
        <dbReference type="EMBL" id="NXW30884.1"/>
    </source>
</evidence>
<keyword evidence="3" id="KW-0677">Repeat</keyword>
<dbReference type="AlphaFoldDB" id="A0A7L4B0H8"/>
<feature type="domain" description="C2H2-type" evidence="8">
    <location>
        <begin position="56"/>
        <end position="84"/>
    </location>
</feature>
<dbReference type="SMART" id="SM00355">
    <property type="entry name" value="ZnF_C2H2"/>
    <property type="match status" value="5"/>
</dbReference>
<dbReference type="PROSITE" id="PS50157">
    <property type="entry name" value="ZINC_FINGER_C2H2_2"/>
    <property type="match status" value="4"/>
</dbReference>
<keyword evidence="5" id="KW-0862">Zinc</keyword>
<dbReference type="InterPro" id="IPR013087">
    <property type="entry name" value="Znf_C2H2_type"/>
</dbReference>
<dbReference type="PANTHER" id="PTHR24388">
    <property type="entry name" value="ZINC FINGER PROTEIN"/>
    <property type="match status" value="1"/>
</dbReference>
<proteinExistence type="predicted"/>
<dbReference type="FunFam" id="3.30.160.60:FF:000373">
    <property type="entry name" value="Putative transcriptional repressor ctcf"/>
    <property type="match status" value="1"/>
</dbReference>
<gene>
    <name evidence="9" type="primary">Ctcfl</name>
    <name evidence="9" type="ORF">PHASIM_R02217</name>
</gene>
<evidence type="ECO:0000256" key="7">
    <source>
        <dbReference type="PROSITE-ProRule" id="PRU00042"/>
    </source>
</evidence>
<dbReference type="Pfam" id="PF00096">
    <property type="entry name" value="zf-C2H2"/>
    <property type="match status" value="1"/>
</dbReference>
<dbReference type="InterPro" id="IPR050527">
    <property type="entry name" value="Snail/Krueppel_Znf"/>
</dbReference>
<keyword evidence="2" id="KW-0479">Metal-binding</keyword>
<evidence type="ECO:0000256" key="1">
    <source>
        <dbReference type="ARBA" id="ARBA00004123"/>
    </source>
</evidence>
<dbReference type="SUPFAM" id="SSF57667">
    <property type="entry name" value="beta-beta-alpha zinc fingers"/>
    <property type="match status" value="3"/>
</dbReference>
<protein>
    <submittedName>
        <fullName evidence="9">CTCFL protein</fullName>
    </submittedName>
</protein>
<feature type="non-terminal residue" evidence="9">
    <location>
        <position position="1"/>
    </location>
</feature>
<evidence type="ECO:0000313" key="10">
    <source>
        <dbReference type="Proteomes" id="UP000556165"/>
    </source>
</evidence>
<feature type="domain" description="C2H2-type" evidence="8">
    <location>
        <begin position="85"/>
        <end position="112"/>
    </location>
</feature>
<evidence type="ECO:0000256" key="6">
    <source>
        <dbReference type="ARBA" id="ARBA00023242"/>
    </source>
</evidence>
<dbReference type="InterPro" id="IPR036236">
    <property type="entry name" value="Znf_C2H2_sf"/>
</dbReference>
<organism evidence="9 10">
    <name type="scientific">Phaetusa simplex</name>
    <name type="common">large-billed tern</name>
    <dbReference type="NCBI Taxonomy" id="297813"/>
    <lineage>
        <taxon>Eukaryota</taxon>
        <taxon>Metazoa</taxon>
        <taxon>Chordata</taxon>
        <taxon>Craniata</taxon>
        <taxon>Vertebrata</taxon>
        <taxon>Euteleostomi</taxon>
        <taxon>Archelosauria</taxon>
        <taxon>Archosauria</taxon>
        <taxon>Dinosauria</taxon>
        <taxon>Saurischia</taxon>
        <taxon>Theropoda</taxon>
        <taxon>Coelurosauria</taxon>
        <taxon>Aves</taxon>
        <taxon>Neognathae</taxon>
        <taxon>Neoaves</taxon>
        <taxon>Charadriiformes</taxon>
        <taxon>Laridae</taxon>
        <taxon>Phaetusa</taxon>
    </lineage>
</organism>